<dbReference type="AlphaFoldDB" id="A0A0A9E2U9"/>
<sequence length="90" mass="9566">MPPSARRRTSWRLGLGPGTKADDSSPRPRRPPSPLPHTQAPPSTRSAEWKSPQEIPTSTPDASASAARRPGVGARRGSESGSRRWATGEG</sequence>
<dbReference type="EMBL" id="GBRH01204537">
    <property type="protein sequence ID" value="JAD93358.1"/>
    <property type="molecule type" value="Transcribed_RNA"/>
</dbReference>
<proteinExistence type="predicted"/>
<evidence type="ECO:0000313" key="2">
    <source>
        <dbReference type="EMBL" id="JAD93358.1"/>
    </source>
</evidence>
<feature type="compositionally biased region" description="Low complexity" evidence="1">
    <location>
        <begin position="62"/>
        <end position="75"/>
    </location>
</feature>
<feature type="compositionally biased region" description="Basic residues" evidence="1">
    <location>
        <begin position="1"/>
        <end position="10"/>
    </location>
</feature>
<reference evidence="2" key="1">
    <citation type="submission" date="2014-09" db="EMBL/GenBank/DDBJ databases">
        <authorList>
            <person name="Magalhaes I.L.F."/>
            <person name="Oliveira U."/>
            <person name="Santos F.R."/>
            <person name="Vidigal T.H.D.A."/>
            <person name="Brescovit A.D."/>
            <person name="Santos A.J."/>
        </authorList>
    </citation>
    <scope>NUCLEOTIDE SEQUENCE</scope>
    <source>
        <tissue evidence="2">Shoot tissue taken approximately 20 cm above the soil surface</tissue>
    </source>
</reference>
<feature type="region of interest" description="Disordered" evidence="1">
    <location>
        <begin position="1"/>
        <end position="90"/>
    </location>
</feature>
<organism evidence="2">
    <name type="scientific">Arundo donax</name>
    <name type="common">Giant reed</name>
    <name type="synonym">Donax arundinaceus</name>
    <dbReference type="NCBI Taxonomy" id="35708"/>
    <lineage>
        <taxon>Eukaryota</taxon>
        <taxon>Viridiplantae</taxon>
        <taxon>Streptophyta</taxon>
        <taxon>Embryophyta</taxon>
        <taxon>Tracheophyta</taxon>
        <taxon>Spermatophyta</taxon>
        <taxon>Magnoliopsida</taxon>
        <taxon>Liliopsida</taxon>
        <taxon>Poales</taxon>
        <taxon>Poaceae</taxon>
        <taxon>PACMAD clade</taxon>
        <taxon>Arundinoideae</taxon>
        <taxon>Arundineae</taxon>
        <taxon>Arundo</taxon>
    </lineage>
</organism>
<accession>A0A0A9E2U9</accession>
<reference evidence="2" key="2">
    <citation type="journal article" date="2015" name="Data Brief">
        <title>Shoot transcriptome of the giant reed, Arundo donax.</title>
        <authorList>
            <person name="Barrero R.A."/>
            <person name="Guerrero F.D."/>
            <person name="Moolhuijzen P."/>
            <person name="Goolsby J.A."/>
            <person name="Tidwell J."/>
            <person name="Bellgard S.E."/>
            <person name="Bellgard M.I."/>
        </authorList>
    </citation>
    <scope>NUCLEOTIDE SEQUENCE</scope>
    <source>
        <tissue evidence="2">Shoot tissue taken approximately 20 cm above the soil surface</tissue>
    </source>
</reference>
<name>A0A0A9E2U9_ARUDO</name>
<evidence type="ECO:0000256" key="1">
    <source>
        <dbReference type="SAM" id="MobiDB-lite"/>
    </source>
</evidence>
<protein>
    <submittedName>
        <fullName evidence="2">Uncharacterized protein</fullName>
    </submittedName>
</protein>